<keyword evidence="2" id="KW-0349">Heme</keyword>
<evidence type="ECO:0000313" key="6">
    <source>
        <dbReference type="EMBL" id="KAL2798743.1"/>
    </source>
</evidence>
<keyword evidence="7" id="KW-1185">Reference proteome</keyword>
<name>A0ABR4GI54_9EURO</name>
<organism evidence="6 7">
    <name type="scientific">Aspergillus keveii</name>
    <dbReference type="NCBI Taxonomy" id="714993"/>
    <lineage>
        <taxon>Eukaryota</taxon>
        <taxon>Fungi</taxon>
        <taxon>Dikarya</taxon>
        <taxon>Ascomycota</taxon>
        <taxon>Pezizomycotina</taxon>
        <taxon>Eurotiomycetes</taxon>
        <taxon>Eurotiomycetidae</taxon>
        <taxon>Eurotiales</taxon>
        <taxon>Aspergillaceae</taxon>
        <taxon>Aspergillus</taxon>
        <taxon>Aspergillus subgen. Nidulantes</taxon>
    </lineage>
</organism>
<keyword evidence="5" id="KW-0456">Lyase</keyword>
<keyword evidence="3" id="KW-0479">Metal-binding</keyword>
<dbReference type="EMBL" id="JBFTWV010000011">
    <property type="protein sequence ID" value="KAL2798743.1"/>
    <property type="molecule type" value="Genomic_DNA"/>
</dbReference>
<accession>A0ABR4GI54</accession>
<evidence type="ECO:0000256" key="5">
    <source>
        <dbReference type="ARBA" id="ARBA00023239"/>
    </source>
</evidence>
<protein>
    <submittedName>
        <fullName evidence="6">Heme-containing dehydratase protein</fullName>
    </submittedName>
</protein>
<dbReference type="InterPro" id="IPR025702">
    <property type="entry name" value="OXD"/>
</dbReference>
<evidence type="ECO:0000256" key="1">
    <source>
        <dbReference type="ARBA" id="ARBA00001970"/>
    </source>
</evidence>
<comment type="caution">
    <text evidence="6">The sequence shown here is derived from an EMBL/GenBank/DDBJ whole genome shotgun (WGS) entry which is preliminary data.</text>
</comment>
<evidence type="ECO:0000256" key="4">
    <source>
        <dbReference type="ARBA" id="ARBA00023004"/>
    </source>
</evidence>
<evidence type="ECO:0000256" key="2">
    <source>
        <dbReference type="ARBA" id="ARBA00022617"/>
    </source>
</evidence>
<proteinExistence type="predicted"/>
<dbReference type="Proteomes" id="UP001610563">
    <property type="component" value="Unassembled WGS sequence"/>
</dbReference>
<reference evidence="6 7" key="1">
    <citation type="submission" date="2024-07" db="EMBL/GenBank/DDBJ databases">
        <title>Section-level genome sequencing and comparative genomics of Aspergillus sections Usti and Cavernicolus.</title>
        <authorList>
            <consortium name="Lawrence Berkeley National Laboratory"/>
            <person name="Nybo J.L."/>
            <person name="Vesth T.C."/>
            <person name="Theobald S."/>
            <person name="Frisvad J.C."/>
            <person name="Larsen T.O."/>
            <person name="Kjaerboelling I."/>
            <person name="Rothschild-Mancinelli K."/>
            <person name="Lyhne E.K."/>
            <person name="Kogle M.E."/>
            <person name="Barry K."/>
            <person name="Clum A."/>
            <person name="Na H."/>
            <person name="Ledsgaard L."/>
            <person name="Lin J."/>
            <person name="Lipzen A."/>
            <person name="Kuo A."/>
            <person name="Riley R."/>
            <person name="Mondo S."/>
            <person name="Labutti K."/>
            <person name="Haridas S."/>
            <person name="Pangalinan J."/>
            <person name="Salamov A.A."/>
            <person name="Simmons B.A."/>
            <person name="Magnuson J.K."/>
            <person name="Chen J."/>
            <person name="Drula E."/>
            <person name="Henrissat B."/>
            <person name="Wiebenga A."/>
            <person name="Lubbers R.J."/>
            <person name="Gomes A.C."/>
            <person name="Makela M.R."/>
            <person name="Stajich J."/>
            <person name="Grigoriev I.V."/>
            <person name="Mortensen U.H."/>
            <person name="De Vries R.P."/>
            <person name="Baker S.E."/>
            <person name="Andersen M.R."/>
        </authorList>
    </citation>
    <scope>NUCLEOTIDE SEQUENCE [LARGE SCALE GENOMIC DNA]</scope>
    <source>
        <strain evidence="6 7">CBS 209.92</strain>
    </source>
</reference>
<sequence length="345" mass="38960">MWGVKLPPTTPVVYSIFGVQRPSGKDDSEQELLIQSFTELITDQPRHIETLEQDTPVPTRIWLTYWQSQTEYQQWWTSEPVSTFWASLPDDAGIYREILAVPPGLTQHGTNNGDRLSGGIAHLGEFESVLDKSGYWGCYYDRMADVTKENRFPSPVSKKPTRVTSPLTSIRRGRVTLPTLPDNILFVVEGQDHTYISPEEKNHWMDNFDKPVEDWIGDLVAAGPEKGILDARVCYDPSSGIYRAEDAEPRALNFNRKAQLFYFLDMEAMERIGRQNAGHVKLRRKFMQDYGPGGVALELSPALCLWVEASILKGRDVECEYVGCVEGTGLLGLSWDQAAPESDRL</sequence>
<evidence type="ECO:0000313" key="7">
    <source>
        <dbReference type="Proteomes" id="UP001610563"/>
    </source>
</evidence>
<evidence type="ECO:0000256" key="3">
    <source>
        <dbReference type="ARBA" id="ARBA00022723"/>
    </source>
</evidence>
<comment type="cofactor">
    <cofactor evidence="1">
        <name>heme b</name>
        <dbReference type="ChEBI" id="CHEBI:60344"/>
    </cofactor>
</comment>
<dbReference type="Pfam" id="PF13816">
    <property type="entry name" value="Dehydratase_hem"/>
    <property type="match status" value="1"/>
</dbReference>
<gene>
    <name evidence="6" type="ORF">BJX66DRAFT_23055</name>
</gene>
<keyword evidence="4" id="KW-0408">Iron</keyword>